<dbReference type="GeneID" id="28730913"/>
<feature type="compositionally biased region" description="Basic and acidic residues" evidence="1">
    <location>
        <begin position="144"/>
        <end position="153"/>
    </location>
</feature>
<dbReference type="VEuPathDB" id="FungiDB:AB675_10273"/>
<accession>A0A0N0NJW4</accession>
<organism evidence="2 3">
    <name type="scientific">Cyphellophora attinorum</name>
    <dbReference type="NCBI Taxonomy" id="1664694"/>
    <lineage>
        <taxon>Eukaryota</taxon>
        <taxon>Fungi</taxon>
        <taxon>Dikarya</taxon>
        <taxon>Ascomycota</taxon>
        <taxon>Pezizomycotina</taxon>
        <taxon>Eurotiomycetes</taxon>
        <taxon>Chaetothyriomycetidae</taxon>
        <taxon>Chaetothyriales</taxon>
        <taxon>Cyphellophoraceae</taxon>
        <taxon>Cyphellophora</taxon>
    </lineage>
</organism>
<evidence type="ECO:0000313" key="2">
    <source>
        <dbReference type="EMBL" id="KPI37451.1"/>
    </source>
</evidence>
<comment type="caution">
    <text evidence="2">The sequence shown here is derived from an EMBL/GenBank/DDBJ whole genome shotgun (WGS) entry which is preliminary data.</text>
</comment>
<reference evidence="2 3" key="1">
    <citation type="submission" date="2015-06" db="EMBL/GenBank/DDBJ databases">
        <title>Draft genome of the ant-associated black yeast Phialophora attae CBS 131958.</title>
        <authorList>
            <person name="Moreno L.F."/>
            <person name="Stielow B.J."/>
            <person name="de Hoog S."/>
            <person name="Vicente V.A."/>
            <person name="Weiss V.A."/>
            <person name="de Vries M."/>
            <person name="Cruz L.M."/>
            <person name="Souza E.M."/>
        </authorList>
    </citation>
    <scope>NUCLEOTIDE SEQUENCE [LARGE SCALE GENOMIC DNA]</scope>
    <source>
        <strain evidence="2 3">CBS 131958</strain>
    </source>
</reference>
<dbReference type="Gene3D" id="2.60.270.50">
    <property type="match status" value="1"/>
</dbReference>
<name>A0A0N0NJW4_9EURO</name>
<gene>
    <name evidence="2" type="ORF">AB675_10273</name>
</gene>
<evidence type="ECO:0000313" key="3">
    <source>
        <dbReference type="Proteomes" id="UP000038010"/>
    </source>
</evidence>
<dbReference type="EMBL" id="LFJN01000024">
    <property type="protein sequence ID" value="KPI37451.1"/>
    <property type="molecule type" value="Genomic_DNA"/>
</dbReference>
<feature type="compositionally biased region" description="Acidic residues" evidence="1">
    <location>
        <begin position="154"/>
        <end position="164"/>
    </location>
</feature>
<evidence type="ECO:0000256" key="1">
    <source>
        <dbReference type="SAM" id="MobiDB-lite"/>
    </source>
</evidence>
<feature type="compositionally biased region" description="Basic and acidic residues" evidence="1">
    <location>
        <begin position="165"/>
        <end position="176"/>
    </location>
</feature>
<sequence>MAQAAIAAGTAAVDVAKGLFTEMNNRKGGDSARSMQVVIRNTTGEKLVRSHHESHYGKWTSGLEPLPEIDAETASGFMLESHGLMTGCGGMASYEIGDSGEKLRVSVSVPYAGANSNSANVEGGSRYKVSAEGGGGNNATYSLKLEDTQKGQDEGDEDEEGGGNDDERNGNDDEEE</sequence>
<dbReference type="RefSeq" id="XP_017997414.1">
    <property type="nucleotide sequence ID" value="XM_018139033.1"/>
</dbReference>
<feature type="region of interest" description="Disordered" evidence="1">
    <location>
        <begin position="129"/>
        <end position="176"/>
    </location>
</feature>
<keyword evidence="3" id="KW-1185">Reference proteome</keyword>
<dbReference type="AlphaFoldDB" id="A0A0N0NJW4"/>
<proteinExistence type="predicted"/>
<protein>
    <submittedName>
        <fullName evidence="2">Uncharacterized protein</fullName>
    </submittedName>
</protein>
<dbReference type="Proteomes" id="UP000038010">
    <property type="component" value="Unassembled WGS sequence"/>
</dbReference>